<evidence type="ECO:0000256" key="3">
    <source>
        <dbReference type="ARBA" id="ARBA00022643"/>
    </source>
</evidence>
<feature type="region of interest" description="Disordered" evidence="5">
    <location>
        <begin position="132"/>
        <end position="164"/>
    </location>
</feature>
<dbReference type="AlphaFoldDB" id="A0A0F7RTU9"/>
<evidence type="ECO:0000256" key="2">
    <source>
        <dbReference type="ARBA" id="ARBA00022630"/>
    </source>
</evidence>
<dbReference type="InterPro" id="IPR051799">
    <property type="entry name" value="NADH_flavin_oxidoreductase"/>
</dbReference>
<name>A0A0F7RTU9_9BASI</name>
<accession>A0A0F7RTU9</accession>
<dbReference type="Proteomes" id="UP000242770">
    <property type="component" value="Unassembled WGS sequence"/>
</dbReference>
<organism evidence="6 7">
    <name type="scientific">Sporisorium scitamineum</name>
    <dbReference type="NCBI Taxonomy" id="49012"/>
    <lineage>
        <taxon>Eukaryota</taxon>
        <taxon>Fungi</taxon>
        <taxon>Dikarya</taxon>
        <taxon>Basidiomycota</taxon>
        <taxon>Ustilaginomycotina</taxon>
        <taxon>Ustilaginomycetes</taxon>
        <taxon>Ustilaginales</taxon>
        <taxon>Ustilaginaceae</taxon>
        <taxon>Sporisorium</taxon>
    </lineage>
</organism>
<protein>
    <recommendedName>
        <fullName evidence="8">NADH:flavin oxidoreductase/NADH oxidase N-terminal domain-containing protein</fullName>
    </recommendedName>
</protein>
<keyword evidence="2" id="KW-0285">Flavoprotein</keyword>
<evidence type="ECO:0008006" key="8">
    <source>
        <dbReference type="Google" id="ProtNLM"/>
    </source>
</evidence>
<reference evidence="7" key="1">
    <citation type="submission" date="2014-06" db="EMBL/GenBank/DDBJ databases">
        <authorList>
            <person name="Berkman P.J."/>
        </authorList>
    </citation>
    <scope>NUCLEOTIDE SEQUENCE [LARGE SCALE GENOMIC DNA]</scope>
</reference>
<comment type="similarity">
    <text evidence="1">Belongs to the NADH:flavin oxidoreductase/NADH oxidase family.</text>
</comment>
<dbReference type="GO" id="GO:0016491">
    <property type="term" value="F:oxidoreductase activity"/>
    <property type="evidence" value="ECO:0007669"/>
    <property type="project" value="UniProtKB-KW"/>
</dbReference>
<keyword evidence="7" id="KW-1185">Reference proteome</keyword>
<dbReference type="InterPro" id="IPR013785">
    <property type="entry name" value="Aldolase_TIM"/>
</dbReference>
<evidence type="ECO:0000256" key="4">
    <source>
        <dbReference type="ARBA" id="ARBA00023002"/>
    </source>
</evidence>
<dbReference type="SUPFAM" id="SSF51395">
    <property type="entry name" value="FMN-linked oxidoreductases"/>
    <property type="match status" value="1"/>
</dbReference>
<sequence>MSKRLEAAGVDLIELSGGTYESSGFEHKKESTVARESFFIEFAERIRPNLTKAKLAVTGGFRSSKAMAKAVEERSCDIVGLARPLCGEPHLCKDLLSDKQEKARDVHPDLPRQIEIGACVVQLNQLGHGATPCDTSTAEGAKFATDAAMQRKEPEHGGEKDQKL</sequence>
<dbReference type="PANTHER" id="PTHR43656">
    <property type="entry name" value="BINDING OXIDOREDUCTASE, PUTATIVE (AFU_ORTHOLOGUE AFUA_2G08260)-RELATED"/>
    <property type="match status" value="1"/>
</dbReference>
<dbReference type="PANTHER" id="PTHR43656:SF5">
    <property type="entry name" value="NADH:FLAVIN OXIDOREDUCTASE_NADH OXIDASE N-TERMINAL DOMAIN-CONTAINING PROTEIN"/>
    <property type="match status" value="1"/>
</dbReference>
<keyword evidence="3" id="KW-0288">FMN</keyword>
<evidence type="ECO:0000256" key="1">
    <source>
        <dbReference type="ARBA" id="ARBA00005979"/>
    </source>
</evidence>
<dbReference type="EMBL" id="CCFA01000057">
    <property type="protein sequence ID" value="CDR98514.1"/>
    <property type="molecule type" value="Genomic_DNA"/>
</dbReference>
<evidence type="ECO:0000256" key="5">
    <source>
        <dbReference type="SAM" id="MobiDB-lite"/>
    </source>
</evidence>
<gene>
    <name evidence="6" type="primary">SSCI00640.1</name>
</gene>
<keyword evidence="4" id="KW-0560">Oxidoreductase</keyword>
<evidence type="ECO:0000313" key="6">
    <source>
        <dbReference type="EMBL" id="CDR98514.1"/>
    </source>
</evidence>
<dbReference type="STRING" id="49012.A0A0F7RTU9"/>
<dbReference type="Gene3D" id="3.20.20.70">
    <property type="entry name" value="Aldolase class I"/>
    <property type="match status" value="1"/>
</dbReference>
<feature type="compositionally biased region" description="Basic and acidic residues" evidence="5">
    <location>
        <begin position="149"/>
        <end position="164"/>
    </location>
</feature>
<proteinExistence type="inferred from homology"/>
<evidence type="ECO:0000313" key="7">
    <source>
        <dbReference type="Proteomes" id="UP000242770"/>
    </source>
</evidence>